<name>A0A0C2NBD3_THEKT</name>
<sequence length="99" mass="11948">MIGNNFLKLLILLTPEVISIIKFFKFVYHIIFRIPGEDNENFKYHDWLQGVTLDEEIPIEQEEATMEQFFWLCNQNGEEKLEDVERKFFELLDTKKMSK</sequence>
<dbReference type="EMBL" id="JWZT01001813">
    <property type="protein sequence ID" value="KII71262.1"/>
    <property type="molecule type" value="Genomic_DNA"/>
</dbReference>
<proteinExistence type="predicted"/>
<dbReference type="Proteomes" id="UP000031668">
    <property type="component" value="Unassembled WGS sequence"/>
</dbReference>
<keyword evidence="2" id="KW-1185">Reference proteome</keyword>
<accession>A0A0C2NBD3</accession>
<evidence type="ECO:0000313" key="1">
    <source>
        <dbReference type="EMBL" id="KII71262.1"/>
    </source>
</evidence>
<gene>
    <name evidence="1" type="ORF">RF11_08757</name>
</gene>
<organism evidence="1 2">
    <name type="scientific">Thelohanellus kitauei</name>
    <name type="common">Myxosporean</name>
    <dbReference type="NCBI Taxonomy" id="669202"/>
    <lineage>
        <taxon>Eukaryota</taxon>
        <taxon>Metazoa</taxon>
        <taxon>Cnidaria</taxon>
        <taxon>Myxozoa</taxon>
        <taxon>Myxosporea</taxon>
        <taxon>Bivalvulida</taxon>
        <taxon>Platysporina</taxon>
        <taxon>Myxobolidae</taxon>
        <taxon>Thelohanellus</taxon>
    </lineage>
</organism>
<protein>
    <submittedName>
        <fullName evidence="1">Uncharacterized protein</fullName>
    </submittedName>
</protein>
<comment type="caution">
    <text evidence="1">The sequence shown here is derived from an EMBL/GenBank/DDBJ whole genome shotgun (WGS) entry which is preliminary data.</text>
</comment>
<evidence type="ECO:0000313" key="2">
    <source>
        <dbReference type="Proteomes" id="UP000031668"/>
    </source>
</evidence>
<reference evidence="1 2" key="1">
    <citation type="journal article" date="2014" name="Genome Biol. Evol.">
        <title>The genome of the myxosporean Thelohanellus kitauei shows adaptations to nutrient acquisition within its fish host.</title>
        <authorList>
            <person name="Yang Y."/>
            <person name="Xiong J."/>
            <person name="Zhou Z."/>
            <person name="Huo F."/>
            <person name="Miao W."/>
            <person name="Ran C."/>
            <person name="Liu Y."/>
            <person name="Zhang J."/>
            <person name="Feng J."/>
            <person name="Wang M."/>
            <person name="Wang M."/>
            <person name="Wang L."/>
            <person name="Yao B."/>
        </authorList>
    </citation>
    <scope>NUCLEOTIDE SEQUENCE [LARGE SCALE GENOMIC DNA]</scope>
    <source>
        <strain evidence="1">Wuqing</strain>
    </source>
</reference>
<dbReference type="AlphaFoldDB" id="A0A0C2NBD3"/>